<evidence type="ECO:0000313" key="5">
    <source>
        <dbReference type="Proteomes" id="UP001165283"/>
    </source>
</evidence>
<feature type="transmembrane region" description="Helical" evidence="2">
    <location>
        <begin position="147"/>
        <end position="165"/>
    </location>
</feature>
<dbReference type="Proteomes" id="UP001165283">
    <property type="component" value="Unassembled WGS sequence"/>
</dbReference>
<sequence>MGCDECREAISAQLDGEASADDEREVAAHLPGCPDCRSFADRAARVTRLTRTGVAEPGPDLAAAVLAAAPPPPRRRAETAVRSALYAVGVGQLALSLAAVVGAAGADHGGMAGASMAHMAHEGAAWNVALGVGFLWAASVRGDRLSGLVPLLSAFVAVLAALSALDLAAGRVAPERLATHLLAVAGLVLILLRRRGGPGRGGRRPRRRSERTTTGADPRRSELPRPDGPRGLRPTAHRPAA</sequence>
<dbReference type="Pfam" id="PF13490">
    <property type="entry name" value="zf-HC2"/>
    <property type="match status" value="1"/>
</dbReference>
<feature type="transmembrane region" description="Helical" evidence="2">
    <location>
        <begin position="177"/>
        <end position="194"/>
    </location>
</feature>
<name>A0ABT1A0F4_9PSEU</name>
<feature type="compositionally biased region" description="Basic residues" evidence="1">
    <location>
        <begin position="197"/>
        <end position="209"/>
    </location>
</feature>
<dbReference type="EMBL" id="JAGSOV010000034">
    <property type="protein sequence ID" value="MCO1656468.1"/>
    <property type="molecule type" value="Genomic_DNA"/>
</dbReference>
<feature type="compositionally biased region" description="Basic and acidic residues" evidence="1">
    <location>
        <begin position="217"/>
        <end position="230"/>
    </location>
</feature>
<reference evidence="4" key="1">
    <citation type="submission" date="2021-04" db="EMBL/GenBank/DDBJ databases">
        <title>Pseudonocardia sp. nov., isolated from sandy soil of mangrove forest.</title>
        <authorList>
            <person name="Zan Z."/>
            <person name="Huang R."/>
            <person name="Liu W."/>
        </authorList>
    </citation>
    <scope>NUCLEOTIDE SEQUENCE</scope>
    <source>
        <strain evidence="4">S2-4</strain>
    </source>
</reference>
<feature type="domain" description="Putative zinc-finger" evidence="3">
    <location>
        <begin position="3"/>
        <end position="37"/>
    </location>
</feature>
<evidence type="ECO:0000313" key="4">
    <source>
        <dbReference type="EMBL" id="MCO1656468.1"/>
    </source>
</evidence>
<organism evidence="4 5">
    <name type="scientific">Pseudonocardia humida</name>
    <dbReference type="NCBI Taxonomy" id="2800819"/>
    <lineage>
        <taxon>Bacteria</taxon>
        <taxon>Bacillati</taxon>
        <taxon>Actinomycetota</taxon>
        <taxon>Actinomycetes</taxon>
        <taxon>Pseudonocardiales</taxon>
        <taxon>Pseudonocardiaceae</taxon>
        <taxon>Pseudonocardia</taxon>
    </lineage>
</organism>
<gene>
    <name evidence="4" type="ORF">KDL28_15515</name>
</gene>
<evidence type="ECO:0000256" key="1">
    <source>
        <dbReference type="SAM" id="MobiDB-lite"/>
    </source>
</evidence>
<proteinExistence type="predicted"/>
<keyword evidence="2" id="KW-0472">Membrane</keyword>
<protein>
    <submittedName>
        <fullName evidence="4">Zf-HC2 domain-containing protein</fullName>
    </submittedName>
</protein>
<feature type="region of interest" description="Disordered" evidence="1">
    <location>
        <begin position="197"/>
        <end position="241"/>
    </location>
</feature>
<feature type="transmembrane region" description="Helical" evidence="2">
    <location>
        <begin position="124"/>
        <end position="140"/>
    </location>
</feature>
<keyword evidence="2" id="KW-1133">Transmembrane helix</keyword>
<accession>A0ABT1A0F4</accession>
<evidence type="ECO:0000259" key="3">
    <source>
        <dbReference type="Pfam" id="PF13490"/>
    </source>
</evidence>
<comment type="caution">
    <text evidence="4">The sequence shown here is derived from an EMBL/GenBank/DDBJ whole genome shotgun (WGS) entry which is preliminary data.</text>
</comment>
<dbReference type="RefSeq" id="WP_252439202.1">
    <property type="nucleotide sequence ID" value="NZ_JAGSOV010000034.1"/>
</dbReference>
<evidence type="ECO:0000256" key="2">
    <source>
        <dbReference type="SAM" id="Phobius"/>
    </source>
</evidence>
<feature type="transmembrane region" description="Helical" evidence="2">
    <location>
        <begin position="84"/>
        <end position="104"/>
    </location>
</feature>
<keyword evidence="2" id="KW-0812">Transmembrane</keyword>
<keyword evidence="5" id="KW-1185">Reference proteome</keyword>
<dbReference type="InterPro" id="IPR027383">
    <property type="entry name" value="Znf_put"/>
</dbReference>